<dbReference type="EMBL" id="MN739548">
    <property type="protein sequence ID" value="QHT12531.1"/>
    <property type="molecule type" value="Genomic_DNA"/>
</dbReference>
<sequence length="63" mass="7407">MKIFYGYLENTIDVTEICYEKMKNDDNIIIPAGDENRCVYFSDPLFGVLKCIYILDSNFKLKK</sequence>
<dbReference type="AlphaFoldDB" id="A0A6C0D7M7"/>
<accession>A0A6C0D7M7</accession>
<reference evidence="1" key="1">
    <citation type="journal article" date="2020" name="Nature">
        <title>Giant virus diversity and host interactions through global metagenomics.</title>
        <authorList>
            <person name="Schulz F."/>
            <person name="Roux S."/>
            <person name="Paez-Espino D."/>
            <person name="Jungbluth S."/>
            <person name="Walsh D.A."/>
            <person name="Denef V.J."/>
            <person name="McMahon K.D."/>
            <person name="Konstantinidis K.T."/>
            <person name="Eloe-Fadrosh E.A."/>
            <person name="Kyrpides N.C."/>
            <person name="Woyke T."/>
        </authorList>
    </citation>
    <scope>NUCLEOTIDE SEQUENCE</scope>
    <source>
        <strain evidence="1">GVMAG-M-3300023174-130</strain>
    </source>
</reference>
<name>A0A6C0D7M7_9ZZZZ</name>
<proteinExistence type="predicted"/>
<organism evidence="1">
    <name type="scientific">viral metagenome</name>
    <dbReference type="NCBI Taxonomy" id="1070528"/>
    <lineage>
        <taxon>unclassified sequences</taxon>
        <taxon>metagenomes</taxon>
        <taxon>organismal metagenomes</taxon>
    </lineage>
</organism>
<evidence type="ECO:0000313" key="1">
    <source>
        <dbReference type="EMBL" id="QHT12531.1"/>
    </source>
</evidence>
<protein>
    <submittedName>
        <fullName evidence="1">Uncharacterized protein</fullName>
    </submittedName>
</protein>